<protein>
    <submittedName>
        <fullName evidence="1">Uncharacterized protein</fullName>
    </submittedName>
</protein>
<organism evidence="1 2">
    <name type="scientific">Clostridium botulinum</name>
    <dbReference type="NCBI Taxonomy" id="1491"/>
    <lineage>
        <taxon>Bacteria</taxon>
        <taxon>Bacillati</taxon>
        <taxon>Bacillota</taxon>
        <taxon>Clostridia</taxon>
        <taxon>Eubacteriales</taxon>
        <taxon>Clostridiaceae</taxon>
        <taxon>Clostridium</taxon>
    </lineage>
</organism>
<accession>A0A9Q1UX73</accession>
<gene>
    <name evidence="1" type="ORF">ADU74_09185</name>
</gene>
<proteinExistence type="predicted"/>
<name>A0A9Q1UX73_CLOBO</name>
<evidence type="ECO:0000313" key="2">
    <source>
        <dbReference type="Proteomes" id="UP000037540"/>
    </source>
</evidence>
<dbReference type="OrthoDB" id="2591282at2"/>
<dbReference type="RefSeq" id="WP_013726373.1">
    <property type="nucleotide sequence ID" value="NZ_LGVP01000065.1"/>
</dbReference>
<evidence type="ECO:0000313" key="1">
    <source>
        <dbReference type="EMBL" id="KOA86038.1"/>
    </source>
</evidence>
<dbReference type="EMBL" id="LGVR01000049">
    <property type="protein sequence ID" value="KOA86038.1"/>
    <property type="molecule type" value="Genomic_DNA"/>
</dbReference>
<reference evidence="1 2" key="1">
    <citation type="submission" date="2015-07" db="EMBL/GenBank/DDBJ databases">
        <title>Draft genome sequences of 17 French Clostridium botulinum group III.</title>
        <authorList>
            <person name="Woudstra C."/>
            <person name="Le Marechal C."/>
            <person name="Souillard R."/>
            <person name="Bayon-Auboyer M.-H."/>
            <person name="Dessouter D."/>
            <person name="Fach P."/>
        </authorList>
    </citation>
    <scope>NUCLEOTIDE SEQUENCE [LARGE SCALE GENOMIC DNA]</scope>
    <source>
        <strain evidence="1 2">12LNRI-CD</strain>
    </source>
</reference>
<dbReference type="AlphaFoldDB" id="A0A9Q1UX73"/>
<dbReference type="Proteomes" id="UP000037540">
    <property type="component" value="Unassembled WGS sequence"/>
</dbReference>
<sequence>MNKKILSPPWYSLNRRLQCTIGNNPHITVSNLKQLSPSCYETDMFIDDYPTAVATRFILPEKYMLGNITMILNIYYYDSLVSSQHNYKYTPEEVCSLFTTALKDNGFFQYVICLNKPFLGIYSVIVIINKAVVQFFNDDISDFYLNTNEIASNSFNLVCIHKFPEDVNVHFNTENDRCMK</sequence>
<comment type="caution">
    <text evidence="1">The sequence shown here is derived from an EMBL/GenBank/DDBJ whole genome shotgun (WGS) entry which is preliminary data.</text>
</comment>